<name>A0A391NLU9_9EUKA</name>
<reference evidence="2 3" key="1">
    <citation type="journal article" date="2018" name="PLoS ONE">
        <title>The draft genome of Kipferlia bialata reveals reductive genome evolution in fornicate parasites.</title>
        <authorList>
            <person name="Tanifuji G."/>
            <person name="Takabayashi S."/>
            <person name="Kume K."/>
            <person name="Takagi M."/>
            <person name="Nakayama T."/>
            <person name="Kamikawa R."/>
            <person name="Inagaki Y."/>
            <person name="Hashimoto T."/>
        </authorList>
    </citation>
    <scope>NUCLEOTIDE SEQUENCE [LARGE SCALE GENOMIC DNA]</scope>
    <source>
        <strain evidence="2">NY0173</strain>
    </source>
</reference>
<dbReference type="AlphaFoldDB" id="A0A391NLU9"/>
<feature type="region of interest" description="Disordered" evidence="1">
    <location>
        <begin position="48"/>
        <end position="86"/>
    </location>
</feature>
<protein>
    <submittedName>
        <fullName evidence="2">Uncharacterized protein</fullName>
    </submittedName>
</protein>
<keyword evidence="3" id="KW-1185">Reference proteome</keyword>
<sequence>MEPALPSPDSSPEEHLSPRVYAGGDDGYEAFLETKALVEAYATRNTDHPEYWGETWSGDEEYAEEKAERAKEREKEREKEEKEEAARITVSQCMWRDLPSPMKCALDMPQCDREARAGEVRERRTVAQAKHLVARRLVLARAYETRLRKEAKKIKSEIKHLG</sequence>
<dbReference type="EMBL" id="BDIP01001638">
    <property type="protein sequence ID" value="GCA62884.1"/>
    <property type="molecule type" value="Genomic_DNA"/>
</dbReference>
<gene>
    <name evidence="2" type="ORF">KIPB_006390</name>
</gene>
<dbReference type="Proteomes" id="UP000265618">
    <property type="component" value="Unassembled WGS sequence"/>
</dbReference>
<organism evidence="2 3">
    <name type="scientific">Kipferlia bialata</name>
    <dbReference type="NCBI Taxonomy" id="797122"/>
    <lineage>
        <taxon>Eukaryota</taxon>
        <taxon>Metamonada</taxon>
        <taxon>Carpediemonas-like organisms</taxon>
        <taxon>Kipferlia</taxon>
    </lineage>
</organism>
<comment type="caution">
    <text evidence="2">The sequence shown here is derived from an EMBL/GenBank/DDBJ whole genome shotgun (WGS) entry which is preliminary data.</text>
</comment>
<evidence type="ECO:0000256" key="1">
    <source>
        <dbReference type="SAM" id="MobiDB-lite"/>
    </source>
</evidence>
<feature type="region of interest" description="Disordered" evidence="1">
    <location>
        <begin position="1"/>
        <end position="25"/>
    </location>
</feature>
<proteinExistence type="predicted"/>
<accession>A0A391NLU9</accession>
<evidence type="ECO:0000313" key="2">
    <source>
        <dbReference type="EMBL" id="GCA62884.1"/>
    </source>
</evidence>
<evidence type="ECO:0000313" key="3">
    <source>
        <dbReference type="Proteomes" id="UP000265618"/>
    </source>
</evidence>
<feature type="compositionally biased region" description="Basic and acidic residues" evidence="1">
    <location>
        <begin position="64"/>
        <end position="86"/>
    </location>
</feature>